<dbReference type="InterPro" id="IPR016024">
    <property type="entry name" value="ARM-type_fold"/>
</dbReference>
<evidence type="ECO:0000313" key="5">
    <source>
        <dbReference type="EMBL" id="GBG30413.1"/>
    </source>
</evidence>
<dbReference type="InterPro" id="IPR011993">
    <property type="entry name" value="PH-like_dom_sf"/>
</dbReference>
<accession>A0A2R5GP59</accession>
<dbReference type="Gene3D" id="2.20.70.10">
    <property type="match status" value="1"/>
</dbReference>
<feature type="repeat" description="ARM" evidence="2">
    <location>
        <begin position="2086"/>
        <end position="2130"/>
    </location>
</feature>
<dbReference type="Gene3D" id="2.30.29.30">
    <property type="entry name" value="Pleckstrin-homology domain (PH domain)/Phosphotyrosine-binding domain (PTB)"/>
    <property type="match status" value="1"/>
</dbReference>
<dbReference type="CDD" id="cd00201">
    <property type="entry name" value="WW"/>
    <property type="match status" value="1"/>
</dbReference>
<sequence length="2754" mass="293887">MTDRTLKTSEVDVGQLVRVVVTSEDGSAKQAEQQRTGMVTLVHEGKADSEGSFAVDVEFDDPSKIALAPATKNNHVNMERLELERVPIEKLRRLEAWEHDEAVQDAEDAEKLVRRAQFLAGRLRDFRSARAQLVRVLRQLAAAPSAGSIAVVFDPNFNDRGILAATRVGMVATIEDDVVEMMGNDDDTEDFTASRNHVICVPNEAEEADRFATLAVTAAKYALQQTPEASAEAVCLCAVAIQILSSLKTNDGNFEGVVPEISSLSGRLVDALLLKTRAHIVQNKLTAAAVDVKAAIQRDPGHQQARQLVAIIKQRRVVAQKQDRALAKSISTWVRSIVTSLKQYSSFGQMAKYNCSCLMSHILPPNPGWRENVQACVEAGGLEALLALLQKHPKDLEMLRGATNGLGGLTTSPENAGKLAKAGGVEAALRAMLGMEDAADNIEADEVATAGSELLERMARFNPEAIIDAKGSIEAVLDGLQHTKSDRVKAACATVADRVGMSDRGHKALLDKGALEAIVSAIAPGVETTEEVLKPTFRLLERFAQDPAALAAMKEMGLVEALVLQLEAHSSNEGLLRSGGRLLAKVAGEDLEAAIERLRRGGLTEEAREFTTALLANLALSPENVERIIASDGVAVLISNFSQFSPKSQVAAARALGRLAHTSKEHATEIIAKGGVEVLVEAMRSEPDNEELVSSCTQAISNLATSGQDNAAAVDAKGGLRAVFDSLQQNPGFETNSQAALTMTSQLASIGFDVNKLVHMGAVESILTAMSANLNSADVQRSGFRSLTALMKAEGAASSKKGGIKSAALAIVSFKGGLSVLVNSLELHRSRDLVVVPAIETIATLVAMEKSAADRLSKSNAVESVVSAVFTQVLASALGSVQATGAISRVFETHVRQILAALVSKRDATGQVKAVSTETSGVVAGKQASAEQLETALMSVTIFAWEPSLAKQMGQASLGSTLVASLKTLSNNNSLPMQNQLMADFALAAASFTRAGSEHVAALDSAGLSRVLIDTVKKHAKAIESTICCMRGLRAFAFSTMLREKLAGEGVIEVGVGAMRANAELPNVSLAALDLFLTLSSSDNLCRDVAFKGATRQGIKMIQDNSSSEDFERPTERALMVMERVAGSGSGTDEIRSNLVKQGAVDATTRAMDSYPWSEVIESIGSRLLSRLLDAGSIEAEIDKMEHLVGELQKASRPDTVLPKLARSMATVGALALSPNNTAVMIRKNAAGIVIEALHTIAGLALTKEREFARRAGFRALGQIAASCGPLDASLGAEGLIVDALSASVSKVTLIEKIGALNCIKSMATVEPTANSLVRAGVVDLIVKLIHENSNDEALVTAAFGALSSLAQHRSGADKCTRLGVNALVLKLMRNFQDSCSPRFSEEGFMLLANLALVDSNIHEQLEGGIIDLVTATLDQHCDDPASPEPRVLTAAVSVLQRLCVSEATIRSIVRKGAISKIIKIASSSTVYQSDPECMEAVIFLIETCAMVKETHETLAKAGAVDLIMSAMHQNATNENVAVVGAKALQSLLGASSDTVRVLVQDINRLAAQLKKKPTDRDTQMALNAALRNLANLTLVEGVVTPKAAGDISKTAVDTMEIVQSSMAPGPARTELMSAAIQMLGRTALVPGASSKIDAERAVKKLLAIIKANQDDDDVLEAAMFALGNLAATNPAAVRALGALGGIALLEQTMNESAENEHLREAAARALAKIRGAAASGAGALSRDGAGASALTEILVAERNDPAAMQDYLAEIGSGRTGARDLMAMLGASSFLSAPANVRGAMLQALQDRIDAGDSLQAISAAEMSGLLAGLETHSTETLDVLAAMDPSSSAAPFVSAGGVEKLLAIVREQTGKDPDAVRRAIQALNRLAAENKAGVSKLIECDAAGAVTAAMKAHPDDEALVKESVDLLSKLAAARGVAKVGMTAETMRLLNRALDDYGADRALHRDASKLVDGLSGIYKEESVDMVGARLDAALLAMGGASHIKELYDENGKPYYHNVKTGETTWDPPEEYLDARGAMAAASKLSDSHKDNVQEVDPAVLRGAVARFNEHTEEPARLTDLASALGVLATNETNRQEIAQAGGLEAIIAALNGDNVDPEFLAAALHLLNQFARNDFFKQQIAELGGIEAIILIMLKFIEHVIVVEKCAALLANLCYQCAENVDQVMHYNGVSAVSQAMARYPKESLLLYSSMVLLSNLMFGNDENKLVIGREVGLQVIQVVRTHFKDAKLFKAALRAIGNMTFLDENILLVVTNGATKCIVAGMSANEDNLELQQLSIEVIGNLGSYSEDDPKQRGRIQRGEQTSVYDIILVEGGAKRILETIAHSEEASLMMSGLEALSNLSSSPVVVDKLVNMGIVPVVFEAMSKYDWDEDLVEKAMRLVAILTYSSDAIKVIEESDGVQVILAAMEAHEDQAEFLANGAAALKNLAAVESLREEIGKLGGVPTILSLWEKNMRSLTFLQEATTLFIRLSRSEKISEEITTKGMNLILEALEVYKDDVSFLVPAFTLIGHLAFAPANLTPIIQYGGVTVLIDSILEHPESKALVIRGIQSLDNLASTSAEHSKIVIEAGGQETIKEVAAAYSNDPEVVQVCKSALLSMQPTVERRRARPRYAFGDRNEEFRPSGEDPLKEYRNMLKTGAVFTEWSNGSPQTRHLLVKPDWKSIAWKDPKKGARSETSLYLRDIRHVRSGLHDGHKHRRRQANDKCAFSIVARATSLDLEAKSEEDRRRWVAALSALINTYRNEPQWLR</sequence>
<dbReference type="SMART" id="SM00233">
    <property type="entry name" value="PH"/>
    <property type="match status" value="1"/>
</dbReference>
<feature type="domain" description="PH" evidence="3">
    <location>
        <begin position="2639"/>
        <end position="2744"/>
    </location>
</feature>
<reference evidence="5 6" key="1">
    <citation type="submission" date="2017-12" db="EMBL/GenBank/DDBJ databases">
        <title>Sequencing, de novo assembly and annotation of complete genome of a new Thraustochytrid species, strain FCC1311.</title>
        <authorList>
            <person name="Sedici K."/>
            <person name="Godart F."/>
            <person name="Aiese Cigliano R."/>
            <person name="Sanseverino W."/>
            <person name="Barakat M."/>
            <person name="Ortet P."/>
            <person name="Marechal E."/>
            <person name="Cagnac O."/>
            <person name="Amato A."/>
        </authorList>
    </citation>
    <scope>NUCLEOTIDE SEQUENCE [LARGE SCALE GENOMIC DNA]</scope>
</reference>
<evidence type="ECO:0000313" key="6">
    <source>
        <dbReference type="Proteomes" id="UP000241890"/>
    </source>
</evidence>
<keyword evidence="1" id="KW-0677">Repeat</keyword>
<dbReference type="PANTHER" id="PTHR22895">
    <property type="entry name" value="ARMADILLO REPEAT-CONTAINING PROTEIN 6"/>
    <property type="match status" value="1"/>
</dbReference>
<feature type="domain" description="WW" evidence="4">
    <location>
        <begin position="1989"/>
        <end position="2015"/>
    </location>
</feature>
<dbReference type="SMART" id="SM00185">
    <property type="entry name" value="ARM"/>
    <property type="match status" value="18"/>
</dbReference>
<dbReference type="OrthoDB" id="73037at2759"/>
<keyword evidence="6" id="KW-1185">Reference proteome</keyword>
<dbReference type="Proteomes" id="UP000241890">
    <property type="component" value="Unassembled WGS sequence"/>
</dbReference>
<dbReference type="PROSITE" id="PS50020">
    <property type="entry name" value="WW_DOMAIN_2"/>
    <property type="match status" value="1"/>
</dbReference>
<comment type="caution">
    <text evidence="5">The sequence shown here is derived from an EMBL/GenBank/DDBJ whole genome shotgun (WGS) entry which is preliminary data.</text>
</comment>
<dbReference type="InterPro" id="IPR000225">
    <property type="entry name" value="Armadillo"/>
</dbReference>
<dbReference type="EMBL" id="BEYU01000076">
    <property type="protein sequence ID" value="GBG30413.1"/>
    <property type="molecule type" value="Genomic_DNA"/>
</dbReference>
<dbReference type="SUPFAM" id="SSF51045">
    <property type="entry name" value="WW domain"/>
    <property type="match status" value="1"/>
</dbReference>
<dbReference type="SUPFAM" id="SSF48371">
    <property type="entry name" value="ARM repeat"/>
    <property type="match status" value="5"/>
</dbReference>
<evidence type="ECO:0000256" key="1">
    <source>
        <dbReference type="ARBA" id="ARBA00022737"/>
    </source>
</evidence>
<dbReference type="SUPFAM" id="SSF50729">
    <property type="entry name" value="PH domain-like"/>
    <property type="match status" value="1"/>
</dbReference>
<dbReference type="PROSITE" id="PS50176">
    <property type="entry name" value="ARM_REPEAT"/>
    <property type="match status" value="6"/>
</dbReference>
<dbReference type="Pfam" id="PF16457">
    <property type="entry name" value="PH_12"/>
    <property type="match status" value="1"/>
</dbReference>
<feature type="repeat" description="ARM" evidence="2">
    <location>
        <begin position="380"/>
        <end position="424"/>
    </location>
</feature>
<protein>
    <submittedName>
        <fullName evidence="5">Vacuolar protein 8</fullName>
    </submittedName>
</protein>
<feature type="repeat" description="ARM" evidence="2">
    <location>
        <begin position="1641"/>
        <end position="1685"/>
    </location>
</feature>
<dbReference type="InterPro" id="IPR036020">
    <property type="entry name" value="WW_dom_sf"/>
</dbReference>
<organism evidence="5 6">
    <name type="scientific">Hondaea fermentalgiana</name>
    <dbReference type="NCBI Taxonomy" id="2315210"/>
    <lineage>
        <taxon>Eukaryota</taxon>
        <taxon>Sar</taxon>
        <taxon>Stramenopiles</taxon>
        <taxon>Bigyra</taxon>
        <taxon>Labyrinthulomycetes</taxon>
        <taxon>Thraustochytrida</taxon>
        <taxon>Thraustochytriidae</taxon>
        <taxon>Hondaea</taxon>
    </lineage>
</organism>
<evidence type="ECO:0000259" key="3">
    <source>
        <dbReference type="PROSITE" id="PS50003"/>
    </source>
</evidence>
<dbReference type="InterPro" id="IPR001202">
    <property type="entry name" value="WW_dom"/>
</dbReference>
<dbReference type="InterPro" id="IPR001849">
    <property type="entry name" value="PH_domain"/>
</dbReference>
<feature type="repeat" description="ARM" evidence="2">
    <location>
        <begin position="674"/>
        <end position="718"/>
    </location>
</feature>
<dbReference type="Gene3D" id="1.25.10.10">
    <property type="entry name" value="Leucine-rich Repeat Variant"/>
    <property type="match status" value="6"/>
</dbReference>
<feature type="repeat" description="ARM" evidence="2">
    <location>
        <begin position="2403"/>
        <end position="2447"/>
    </location>
</feature>
<dbReference type="Pfam" id="PF00397">
    <property type="entry name" value="WW"/>
    <property type="match status" value="1"/>
</dbReference>
<name>A0A2R5GP59_9STRA</name>
<dbReference type="SMART" id="SM00456">
    <property type="entry name" value="WW"/>
    <property type="match status" value="1"/>
</dbReference>
<dbReference type="InParanoid" id="A0A2R5GP59"/>
<proteinExistence type="predicted"/>
<evidence type="ECO:0000256" key="2">
    <source>
        <dbReference type="PROSITE-ProRule" id="PRU00259"/>
    </source>
</evidence>
<gene>
    <name evidence="5" type="ORF">FCC1311_066322</name>
</gene>
<feature type="repeat" description="ARM" evidence="2">
    <location>
        <begin position="1321"/>
        <end position="1356"/>
    </location>
</feature>
<dbReference type="InterPro" id="IPR011989">
    <property type="entry name" value="ARM-like"/>
</dbReference>
<evidence type="ECO:0000259" key="4">
    <source>
        <dbReference type="PROSITE" id="PS50020"/>
    </source>
</evidence>
<dbReference type="PROSITE" id="PS50003">
    <property type="entry name" value="PH_DOMAIN"/>
    <property type="match status" value="1"/>
</dbReference>
<dbReference type="PANTHER" id="PTHR22895:SF0">
    <property type="entry name" value="ARMADILLO REPEAT-CONTAINING PROTEIN 6"/>
    <property type="match status" value="1"/>
</dbReference>